<dbReference type="Gene3D" id="3.40.50.300">
    <property type="entry name" value="P-loop containing nucleotide triphosphate hydrolases"/>
    <property type="match status" value="1"/>
</dbReference>
<dbReference type="SMART" id="SM00382">
    <property type="entry name" value="AAA"/>
    <property type="match status" value="1"/>
</dbReference>
<dbReference type="SUPFAM" id="SSF52540">
    <property type="entry name" value="P-loop containing nucleoside triphosphate hydrolases"/>
    <property type="match status" value="1"/>
</dbReference>
<dbReference type="AlphaFoldDB" id="A0A417Z4G3"/>
<dbReference type="InterPro" id="IPR003439">
    <property type="entry name" value="ABC_transporter-like_ATP-bd"/>
</dbReference>
<gene>
    <name evidence="6" type="ORF">D1832_10025</name>
</gene>
<keyword evidence="4 6" id="KW-0067">ATP-binding</keyword>
<dbReference type="Proteomes" id="UP000285376">
    <property type="component" value="Unassembled WGS sequence"/>
</dbReference>
<comment type="similarity">
    <text evidence="1">Belongs to the ABC transporter superfamily.</text>
</comment>
<organism evidence="6 7">
    <name type="scientific">Dermacoccus abyssi</name>
    <dbReference type="NCBI Taxonomy" id="322596"/>
    <lineage>
        <taxon>Bacteria</taxon>
        <taxon>Bacillati</taxon>
        <taxon>Actinomycetota</taxon>
        <taxon>Actinomycetes</taxon>
        <taxon>Micrococcales</taxon>
        <taxon>Dermacoccaceae</taxon>
        <taxon>Dermacoccus</taxon>
    </lineage>
</organism>
<evidence type="ECO:0000256" key="1">
    <source>
        <dbReference type="ARBA" id="ARBA00005417"/>
    </source>
</evidence>
<feature type="domain" description="ABC transporter" evidence="5">
    <location>
        <begin position="4"/>
        <end position="220"/>
    </location>
</feature>
<evidence type="ECO:0000256" key="4">
    <source>
        <dbReference type="ARBA" id="ARBA00022840"/>
    </source>
</evidence>
<dbReference type="Pfam" id="PF00005">
    <property type="entry name" value="ABC_tran"/>
    <property type="match status" value="1"/>
</dbReference>
<dbReference type="InterPro" id="IPR003593">
    <property type="entry name" value="AAA+_ATPase"/>
</dbReference>
<evidence type="ECO:0000313" key="6">
    <source>
        <dbReference type="EMBL" id="RHW45179.1"/>
    </source>
</evidence>
<dbReference type="CDD" id="cd03230">
    <property type="entry name" value="ABC_DR_subfamily_A"/>
    <property type="match status" value="1"/>
</dbReference>
<comment type="caution">
    <text evidence="6">The sequence shown here is derived from an EMBL/GenBank/DDBJ whole genome shotgun (WGS) entry which is preliminary data.</text>
</comment>
<dbReference type="GO" id="GO:0016887">
    <property type="term" value="F:ATP hydrolysis activity"/>
    <property type="evidence" value="ECO:0007669"/>
    <property type="project" value="InterPro"/>
</dbReference>
<evidence type="ECO:0000256" key="3">
    <source>
        <dbReference type="ARBA" id="ARBA00022741"/>
    </source>
</evidence>
<proteinExistence type="inferred from homology"/>
<evidence type="ECO:0000313" key="7">
    <source>
        <dbReference type="Proteomes" id="UP000285376"/>
    </source>
</evidence>
<dbReference type="PANTHER" id="PTHR43335">
    <property type="entry name" value="ABC TRANSPORTER, ATP-BINDING PROTEIN"/>
    <property type="match status" value="1"/>
</dbReference>
<dbReference type="PROSITE" id="PS50893">
    <property type="entry name" value="ABC_TRANSPORTER_2"/>
    <property type="match status" value="1"/>
</dbReference>
<evidence type="ECO:0000259" key="5">
    <source>
        <dbReference type="PROSITE" id="PS50893"/>
    </source>
</evidence>
<keyword evidence="2" id="KW-0813">Transport</keyword>
<reference evidence="6 7" key="1">
    <citation type="submission" date="2018-08" db="EMBL/GenBank/DDBJ databases">
        <title>Whole genome sequence analysis of Dermacoccus abyssi bacteria isolated from Deep Mariana trench Micromonospora spp reveals genes involved in the environmental adaptation and production of secondary metabolites.</title>
        <authorList>
            <person name="Abdel-Mageed W.M."/>
            <person name="Lehri B."/>
            <person name="Nouioui I."/>
            <person name="Goodfellow I."/>
            <person name="Jaspars M."/>
            <person name="Karlyshev A."/>
        </authorList>
    </citation>
    <scope>NUCLEOTIDE SEQUENCE [LARGE SCALE GENOMIC DNA]</scope>
    <source>
        <strain evidence="6 7">MT1.1</strain>
    </source>
</reference>
<dbReference type="PANTHER" id="PTHR43335:SF4">
    <property type="entry name" value="ABC TRANSPORTER, ATP-BINDING PROTEIN"/>
    <property type="match status" value="1"/>
</dbReference>
<protein>
    <submittedName>
        <fullName evidence="6">ABC transporter ATP-binding protein</fullName>
    </submittedName>
</protein>
<dbReference type="GO" id="GO:0005524">
    <property type="term" value="F:ATP binding"/>
    <property type="evidence" value="ECO:0007669"/>
    <property type="project" value="UniProtKB-KW"/>
</dbReference>
<accession>A0A417Z4G3</accession>
<name>A0A417Z4G3_9MICO</name>
<dbReference type="RefSeq" id="WP_118913751.1">
    <property type="nucleotide sequence ID" value="NZ_CBCRVH010000011.1"/>
</dbReference>
<dbReference type="InterPro" id="IPR027417">
    <property type="entry name" value="P-loop_NTPase"/>
</dbReference>
<keyword evidence="3" id="KW-0547">Nucleotide-binding</keyword>
<evidence type="ECO:0000256" key="2">
    <source>
        <dbReference type="ARBA" id="ARBA00022448"/>
    </source>
</evidence>
<sequence length="220" mass="23748">MAVLEVESLRRAFGGVTVVDDLTFTLAEGEVFALVGANGAGKTTTLRCIVGLDERDGGSVRWDGASLDEREPATRRDVCALLDDTAWFPDLTVAEHLALLARAHGEEAHVIVDALDALGLADLGDRMPATLSSGQTQRLRLAQALVRPWRLLVLDEPEQRLDVDGREWLGHYLRACADEGRAVLMASHDRRLCDLAGARLLDVEAAGEPTIEGVVEDTDG</sequence>
<dbReference type="EMBL" id="QWLM01000011">
    <property type="protein sequence ID" value="RHW45179.1"/>
    <property type="molecule type" value="Genomic_DNA"/>
</dbReference>